<feature type="compositionally biased region" description="Basic and acidic residues" evidence="1">
    <location>
        <begin position="230"/>
        <end position="244"/>
    </location>
</feature>
<comment type="caution">
    <text evidence="2">The sequence shown here is derived from an EMBL/GenBank/DDBJ whole genome shotgun (WGS) entry which is preliminary data.</text>
</comment>
<evidence type="ECO:0000313" key="3">
    <source>
        <dbReference type="Proteomes" id="UP001154282"/>
    </source>
</evidence>
<evidence type="ECO:0000256" key="1">
    <source>
        <dbReference type="SAM" id="MobiDB-lite"/>
    </source>
</evidence>
<dbReference type="Proteomes" id="UP001154282">
    <property type="component" value="Unassembled WGS sequence"/>
</dbReference>
<feature type="region of interest" description="Disordered" evidence="1">
    <location>
        <begin position="65"/>
        <end position="215"/>
    </location>
</feature>
<dbReference type="EMBL" id="CAMGYJ010000005">
    <property type="protein sequence ID" value="CAI0425090.1"/>
    <property type="molecule type" value="Genomic_DNA"/>
</dbReference>
<feature type="compositionally biased region" description="Polar residues" evidence="1">
    <location>
        <begin position="70"/>
        <end position="94"/>
    </location>
</feature>
<feature type="region of interest" description="Disordered" evidence="1">
    <location>
        <begin position="227"/>
        <end position="305"/>
    </location>
</feature>
<feature type="compositionally biased region" description="Basic and acidic residues" evidence="1">
    <location>
        <begin position="254"/>
        <end position="264"/>
    </location>
</feature>
<proteinExistence type="predicted"/>
<protein>
    <submittedName>
        <fullName evidence="2">Uncharacterized protein</fullName>
    </submittedName>
</protein>
<sequence>MSIANEKLNGLNLHEACTESQKRSRLLYTREFLLSLSNLDVCKRLPSGFDQSLLSEFEDTSQDRFRASGGFSSQSYKRTEYGSSPPTRGDTSNFPRGIQGRWDSRSSVRSDRDSVSQSEKESDTGGRYANQSRRPWQVPEHDGLLGSGSFTRPSGLAVGSSASTFREPSEPYYPPRPYKATPNSRRDITDSFNDETFGSSECTTEDREEEEKKRRASFDLLRKEHHKAFHERQKLNPGKGKDDFNFSSLMGDSSDNKRSQDRSNELNGPVSSNNSHKAATSSVPSSRPLVPPGFSNASAEKSTGTKVVTNSQLEVFLSQCFVIYGWQVVNEVEGSHNKGNNLFLGASQNQEQVQRLESLNVSEQELGNFSINVSVNSSKGQKLLDLPSTVDASSKLIGKDAQFYKTLELLEGFETQKNGGVTDLSVEDVVKGKFNGGSDPTGSTSILEQLFGNALAPNGDDSSSSVEGGWASFNIFFPKQHGPKMEEAWISSDVQSSKFAQWFLEEEKNPVDDVSSGGPNSLLSLIVGGEKGLSHPTDGRTAKQHILPDLSVRHGELADKDRRSSSVLAAIKDTEKSPPFSDYKVEPVTAVLTCEDLEQLILSGITGSGSSLSANERGRNVVDQKTLKLEATLQLKAKADDHASQNILSLLQKGTSLDDAFPSAILGTKSVDNIKDIEEPSIGLPGISISSDTEHSVTLGKALTLETLFGTAFMKELQPVGVPTASQPAKAGIAKLDIPQFHSPYLEGDGGLLLSTLGMTSNISGLGSGVPPSNQPRQIKSDRIEDHFIALNSSNKVDTSQIQSELVSRLGGQVSCAEIGLPEEDSLLAVSDPLNAYDLVHARNTSDKIEVLGTQEMTVDIAEKLAALSSFRDERSLIGDQGGPPFGRNPYEAREQEVQYQNIRVRPSPHQLNPSQINNAELMFHSLDSHSPKINAQMRFISPENVIHRHAPSNHYHGNMFHHLNGGSTLTGFDPSPQNALLQQMHMTDNFPHISRGFPTGAPAVPHLNNQMPGFIPDANPMQNFPFGQRPTNLGAVAIPSHAPGVDSGTNRPEALQKLIEMELRLKPKQVHPLAAVGHGQGPFGHEHMGFGYR</sequence>
<feature type="compositionally biased region" description="Basic and acidic residues" evidence="1">
    <location>
        <begin position="102"/>
        <end position="124"/>
    </location>
</feature>
<keyword evidence="3" id="KW-1185">Reference proteome</keyword>
<reference evidence="2" key="1">
    <citation type="submission" date="2022-08" db="EMBL/GenBank/DDBJ databases">
        <authorList>
            <person name="Gutierrez-Valencia J."/>
        </authorList>
    </citation>
    <scope>NUCLEOTIDE SEQUENCE</scope>
</reference>
<gene>
    <name evidence="2" type="ORF">LITE_LOCUS20220</name>
</gene>
<evidence type="ECO:0000313" key="2">
    <source>
        <dbReference type="EMBL" id="CAI0425090.1"/>
    </source>
</evidence>
<feature type="compositionally biased region" description="Polar residues" evidence="1">
    <location>
        <begin position="190"/>
        <end position="202"/>
    </location>
</feature>
<accession>A0AAV0KSB8</accession>
<dbReference type="PANTHER" id="PTHR34802">
    <property type="entry name" value="CHORISMATE SYNTHASE"/>
    <property type="match status" value="1"/>
</dbReference>
<dbReference type="AlphaFoldDB" id="A0AAV0KSB8"/>
<name>A0AAV0KSB8_9ROSI</name>
<feature type="compositionally biased region" description="Polar residues" evidence="1">
    <location>
        <begin position="295"/>
        <end position="305"/>
    </location>
</feature>
<dbReference type="PANTHER" id="PTHR34802:SF1">
    <property type="entry name" value="CHORISMATE SYNTHASE"/>
    <property type="match status" value="1"/>
</dbReference>
<feature type="compositionally biased region" description="Polar residues" evidence="1">
    <location>
        <begin position="265"/>
        <end position="280"/>
    </location>
</feature>
<organism evidence="2 3">
    <name type="scientific">Linum tenue</name>
    <dbReference type="NCBI Taxonomy" id="586396"/>
    <lineage>
        <taxon>Eukaryota</taxon>
        <taxon>Viridiplantae</taxon>
        <taxon>Streptophyta</taxon>
        <taxon>Embryophyta</taxon>
        <taxon>Tracheophyta</taxon>
        <taxon>Spermatophyta</taxon>
        <taxon>Magnoliopsida</taxon>
        <taxon>eudicotyledons</taxon>
        <taxon>Gunneridae</taxon>
        <taxon>Pentapetalae</taxon>
        <taxon>rosids</taxon>
        <taxon>fabids</taxon>
        <taxon>Malpighiales</taxon>
        <taxon>Linaceae</taxon>
        <taxon>Linum</taxon>
    </lineage>
</organism>